<dbReference type="Proteomes" id="UP000324897">
    <property type="component" value="Chromosome 7"/>
</dbReference>
<dbReference type="InterPro" id="IPR046533">
    <property type="entry name" value="DUF6598"/>
</dbReference>
<evidence type="ECO:0000259" key="1">
    <source>
        <dbReference type="Pfam" id="PF20241"/>
    </source>
</evidence>
<dbReference type="PANTHER" id="PTHR33065">
    <property type="entry name" value="OS07G0486400 PROTEIN"/>
    <property type="match status" value="1"/>
</dbReference>
<feature type="domain" description="DUF6598" evidence="1">
    <location>
        <begin position="221"/>
        <end position="274"/>
    </location>
</feature>
<dbReference type="PANTHER" id="PTHR33065:SF177">
    <property type="entry name" value="OS08G0141000 PROTEIN"/>
    <property type="match status" value="1"/>
</dbReference>
<dbReference type="Pfam" id="PF20241">
    <property type="entry name" value="DUF6598"/>
    <property type="match status" value="2"/>
</dbReference>
<dbReference type="AlphaFoldDB" id="A0A5J9UAC5"/>
<proteinExistence type="predicted"/>
<sequence length="441" mass="49426">MNSNRSAMVDVESNLSAAAEEEMARFPVVDSEEEESSFAMAAEDLSKEEYHFAKMAAKDPCFAAEIKDKWNARYACYFGPFEGTIKIKPRRKLSAEEKQRARFQVETKPSDMEGFTKMVAEVDSEEGESGFAKMTADDSSEELGPDQIFEDEASCFKDTWIGLYSPFFGHFEDTSELFTLRSNPWKGPVNLILNILAAKIPNMRFTSKKPRLHESPVPTATLQIFSLKIAKIWGGLQWPLHVFGMVAVRDVVDHNRNMIFHCRRESCQILTHEGVIEDEDKSLSFLAVTYNDFTSLRSRLKKRDYASKLSTVEFELGSIVMSVEATISLRVRPGSGSWPYDFSARISARTTSIRTAEVVLLDSWDDSRVPISGTGSIKLSRAVVSVEIMGELEVCVQAGRGEDIVVHKRSFKAKKDSVSHGSLRLGFCILDVTIAWSLVST</sequence>
<feature type="non-terminal residue" evidence="2">
    <location>
        <position position="441"/>
    </location>
</feature>
<dbReference type="Gramene" id="TVU20434">
    <property type="protein sequence ID" value="TVU20434"/>
    <property type="gene ID" value="EJB05_36642"/>
</dbReference>
<dbReference type="EMBL" id="RWGY01000029">
    <property type="protein sequence ID" value="TVU20434.1"/>
    <property type="molecule type" value="Genomic_DNA"/>
</dbReference>
<evidence type="ECO:0000313" key="2">
    <source>
        <dbReference type="EMBL" id="TVU20434.1"/>
    </source>
</evidence>
<evidence type="ECO:0000313" key="3">
    <source>
        <dbReference type="Proteomes" id="UP000324897"/>
    </source>
</evidence>
<feature type="domain" description="DUF6598" evidence="1">
    <location>
        <begin position="277"/>
        <end position="434"/>
    </location>
</feature>
<name>A0A5J9UAC5_9POAL</name>
<keyword evidence="3" id="KW-1185">Reference proteome</keyword>
<gene>
    <name evidence="2" type="ORF">EJB05_36642</name>
</gene>
<organism evidence="2 3">
    <name type="scientific">Eragrostis curvula</name>
    <name type="common">weeping love grass</name>
    <dbReference type="NCBI Taxonomy" id="38414"/>
    <lineage>
        <taxon>Eukaryota</taxon>
        <taxon>Viridiplantae</taxon>
        <taxon>Streptophyta</taxon>
        <taxon>Embryophyta</taxon>
        <taxon>Tracheophyta</taxon>
        <taxon>Spermatophyta</taxon>
        <taxon>Magnoliopsida</taxon>
        <taxon>Liliopsida</taxon>
        <taxon>Poales</taxon>
        <taxon>Poaceae</taxon>
        <taxon>PACMAD clade</taxon>
        <taxon>Chloridoideae</taxon>
        <taxon>Eragrostideae</taxon>
        <taxon>Eragrostidinae</taxon>
        <taxon>Eragrostis</taxon>
    </lineage>
</organism>
<protein>
    <recommendedName>
        <fullName evidence="1">DUF6598 domain-containing protein</fullName>
    </recommendedName>
</protein>
<reference evidence="2 3" key="1">
    <citation type="journal article" date="2019" name="Sci. Rep.">
        <title>A high-quality genome of Eragrostis curvula grass provides insights into Poaceae evolution and supports new strategies to enhance forage quality.</title>
        <authorList>
            <person name="Carballo J."/>
            <person name="Santos B.A.C.M."/>
            <person name="Zappacosta D."/>
            <person name="Garbus I."/>
            <person name="Selva J.P."/>
            <person name="Gallo C.A."/>
            <person name="Diaz A."/>
            <person name="Albertini E."/>
            <person name="Caccamo M."/>
            <person name="Echenique V."/>
        </authorList>
    </citation>
    <scope>NUCLEOTIDE SEQUENCE [LARGE SCALE GENOMIC DNA]</scope>
    <source>
        <strain evidence="3">cv. Victoria</strain>
        <tissue evidence="2">Leaf</tissue>
    </source>
</reference>
<accession>A0A5J9UAC5</accession>
<comment type="caution">
    <text evidence="2">The sequence shown here is derived from an EMBL/GenBank/DDBJ whole genome shotgun (WGS) entry which is preliminary data.</text>
</comment>
<dbReference type="OrthoDB" id="586448at2759"/>